<sequence length="132" mass="14467">MSSGAGKVVSCKKNQDGTCTKITICELNTPEGKKDCECICTCKGGNCDTCVCRCNCTVQAARKMDSQVTIEGYLVDLVDDDWRADKLPEDDITVPLYELPDPEADSGDVNLTLKEQEQLWTDIALPSLNELQ</sequence>
<gene>
    <name evidence="1" type="ORF">MML48_2g00001167</name>
</gene>
<reference evidence="1" key="1">
    <citation type="submission" date="2022-04" db="EMBL/GenBank/DDBJ databases">
        <title>Chromosome-scale genome assembly of Holotrichia oblita Faldermann.</title>
        <authorList>
            <person name="Rongchong L."/>
        </authorList>
    </citation>
    <scope>NUCLEOTIDE SEQUENCE</scope>
    <source>
        <strain evidence="1">81SQS9</strain>
    </source>
</reference>
<comment type="caution">
    <text evidence="1">The sequence shown here is derived from an EMBL/GenBank/DDBJ whole genome shotgun (WGS) entry which is preliminary data.</text>
</comment>
<keyword evidence="2" id="KW-1185">Reference proteome</keyword>
<accession>A0ACB9TL16</accession>
<evidence type="ECO:0000313" key="1">
    <source>
        <dbReference type="EMBL" id="KAI4467475.1"/>
    </source>
</evidence>
<organism evidence="1 2">
    <name type="scientific">Holotrichia oblita</name>
    <name type="common">Chafer beetle</name>
    <dbReference type="NCBI Taxonomy" id="644536"/>
    <lineage>
        <taxon>Eukaryota</taxon>
        <taxon>Metazoa</taxon>
        <taxon>Ecdysozoa</taxon>
        <taxon>Arthropoda</taxon>
        <taxon>Hexapoda</taxon>
        <taxon>Insecta</taxon>
        <taxon>Pterygota</taxon>
        <taxon>Neoptera</taxon>
        <taxon>Endopterygota</taxon>
        <taxon>Coleoptera</taxon>
        <taxon>Polyphaga</taxon>
        <taxon>Scarabaeiformia</taxon>
        <taxon>Scarabaeidae</taxon>
        <taxon>Melolonthinae</taxon>
        <taxon>Holotrichia</taxon>
    </lineage>
</organism>
<dbReference type="Proteomes" id="UP001056778">
    <property type="component" value="Chromosome 2"/>
</dbReference>
<name>A0ACB9TL16_HOLOL</name>
<evidence type="ECO:0000313" key="2">
    <source>
        <dbReference type="Proteomes" id="UP001056778"/>
    </source>
</evidence>
<proteinExistence type="predicted"/>
<dbReference type="EMBL" id="CM043016">
    <property type="protein sequence ID" value="KAI4467475.1"/>
    <property type="molecule type" value="Genomic_DNA"/>
</dbReference>
<protein>
    <submittedName>
        <fullName evidence="1">Anaphase-promoting complex subunit 13</fullName>
    </submittedName>
</protein>